<dbReference type="InterPro" id="IPR014059">
    <property type="entry name" value="TraI/TrwC_relax"/>
</dbReference>
<evidence type="ECO:0000313" key="6">
    <source>
        <dbReference type="Proteomes" id="UP001177597"/>
    </source>
</evidence>
<evidence type="ECO:0000259" key="3">
    <source>
        <dbReference type="Pfam" id="PF08751"/>
    </source>
</evidence>
<dbReference type="InterPro" id="IPR009767">
    <property type="entry name" value="DNA_helicase_TraI_C"/>
</dbReference>
<feature type="region of interest" description="Disordered" evidence="1">
    <location>
        <begin position="1609"/>
        <end position="1648"/>
    </location>
</feature>
<feature type="domain" description="TrwC relaxase" evidence="3">
    <location>
        <begin position="12"/>
        <end position="284"/>
    </location>
</feature>
<dbReference type="Pfam" id="PF07057">
    <property type="entry name" value="TraI_C"/>
    <property type="match status" value="1"/>
</dbReference>
<sequence>MLTVNKITSSAGAASYYEEKDNYYFNGADNTQWYGTGAKILGLTGSVNKNDFLQVLDGKLPDGSDMTHVSKGKNTHRAGYDFTFSAPKSVSVLALVVEDKKVVEAHKNAVTKALNEIERMASTRTMHQGVSTFENTGNLVSTLFLHDTSRNLDPQLHTHAVIANVTQNKQGEWKTLSSDRQMGQGFVEVTWNNQVALGALYRQFLKEELIEQGYQFVAAGQNGQWEIKGVPTDIFSSRRKEIIAAVGEKATAKQKMVATLDTRQKKDFSNIETVRQEWKQKLQATGFDKNAIIKPVIHEKIDRQQHITLQQAVKNAIQSLEIHHYRFTYDKLLTQVINQLPFESGMINSIRAEIGKFLDKGDLIPVNREGTALTTPHQLKAENAISQLITRLNTKESGLKSTQANPLITSLVKNNAAVNVINLKGDANHHLSTLSQIQALAKENRQRHIIAVPNVTTKNNLVAELKNDMKVMTLKDIEQNKTVVKKALLSVYQSEKIGLDKMKALLQTVNHHGATAIIFDSGVGSQTGLTKEIASNLTIPTINCHQVNTSKQLYFVEKVDKRDRAPLAANYYSLLHATNKEAIIQTGSNKLNAEITHKVRNALIEKGLLSSESVTISTRKSVFLDASNRNNRNTYQVGNQLERINGEQKETFLIKDIDKKTNTLVLLNSDGCYTQLPINKISNHYQLYKTETLELRMGDKVKSEGRFGDNIPAGKAFTVSQIRKGNFLFRDKVILEDNHGKTFSFSPKTEVPLAYHYCESLGKSLSKTKTVIAITNDRELNDSKINQIKRSGKTVIAITGHDKATIDKKMAFNDVKMETISAEKIDFYKVINTQTAKQNPQSDRQKAIEIAIDKVTGSKVFFNGAAAITKAVQLLPHTPIEQIAAQFEKQLKQGDFIAIDGSFNTLMGNFIEKSTFERESLILKQILKGKNTQLPLIKQNLPINTTGLTQGQQKAAEKILRSPDQIIAIQGYAGVGKTTQFKTVAKSLKQNRPDITLTGLAPTHKAVAGLKEAGIPSQTIASFLNENNTDTNFKNTLFIVDESSMIGNKTYATLLKTITEKSGRIVLSGDRQQLKSFESGVPFKVTLERSAADTIVMREIVRQNPELKPAIEAVIAGNIKQSLAVINSVPPDTVTRMKKSDIPANSVVDLKGKTQEEKITTIVKDFTSRTKDAQDNTLIVTPLNRDRTAINEAIHQTLYPDDKQSLTIPTLQRINHAAADLKTVDFWQTNSGNIAKINQTYYHINETSSDGTLSLHQPDNHQEHYLSVMTLKPDAITLYQAHKITVSPGEKIRLTVTDKERMAANNEIGIVKKIEGDTLLIDFNGKTLTYQPNQEMSDRHLDYTYAVTAYASQGASVPYVMVYDGASDNKAKLAALDNTYVEFSRSKAHVQVYLDDAEKWIKHIETHSGERFSAYDFIKRQDDQRAVSEKDLWEQSKVITQTALAKKVDPVIAEAGRLSTFNKSPEILLPVVNENGIHQGNYHLPVGIYTGNIDFESASYKGAKEGKYIILQKGDESVEPKTYQADLLPSALQQIETDTTIVVEITQEKEKLNELAASVEEALSVSDIDKALHYDINETLLKDVESKLIEGGDSEKLINDEELSLTTEDNLSVDEVDSDKESKRLDNDEVNILHHEEKQKIKEKEYGD</sequence>
<proteinExistence type="predicted"/>
<dbReference type="PANTHER" id="PTHR43788">
    <property type="entry name" value="DNA2/NAM7 HELICASE FAMILY MEMBER"/>
    <property type="match status" value="1"/>
</dbReference>
<dbReference type="NCBIfam" id="TIGR02686">
    <property type="entry name" value="relax_trwC"/>
    <property type="match status" value="1"/>
</dbReference>
<dbReference type="InterPro" id="IPR040668">
    <property type="entry name" value="TraI_2B"/>
</dbReference>
<dbReference type="GO" id="GO:0003677">
    <property type="term" value="F:DNA binding"/>
    <property type="evidence" value="ECO:0007669"/>
    <property type="project" value="InterPro"/>
</dbReference>
<dbReference type="Gene3D" id="3.40.50.300">
    <property type="entry name" value="P-loop containing nucleotide triphosphate hydrolases"/>
    <property type="match status" value="2"/>
</dbReference>
<protein>
    <submittedName>
        <fullName evidence="5">MobF family relaxase</fullName>
    </submittedName>
</protein>
<evidence type="ECO:0000259" key="2">
    <source>
        <dbReference type="Pfam" id="PF07057"/>
    </source>
</evidence>
<dbReference type="SUPFAM" id="SSF55464">
    <property type="entry name" value="Origin of replication-binding domain, RBD-like"/>
    <property type="match status" value="1"/>
</dbReference>
<evidence type="ECO:0000256" key="1">
    <source>
        <dbReference type="SAM" id="MobiDB-lite"/>
    </source>
</evidence>
<dbReference type="SUPFAM" id="SSF52540">
    <property type="entry name" value="P-loop containing nucleoside triphosphate hydrolases"/>
    <property type="match status" value="2"/>
</dbReference>
<dbReference type="Proteomes" id="UP001177597">
    <property type="component" value="Plasmid paIh2"/>
</dbReference>
<feature type="domain" description="TraI 2B/2B-like" evidence="4">
    <location>
        <begin position="618"/>
        <end position="695"/>
    </location>
</feature>
<dbReference type="Pfam" id="PF13604">
    <property type="entry name" value="AAA_30"/>
    <property type="match status" value="1"/>
</dbReference>
<dbReference type="GO" id="GO:0043139">
    <property type="term" value="F:5'-3' DNA helicase activity"/>
    <property type="evidence" value="ECO:0007669"/>
    <property type="project" value="TreeGrafter"/>
</dbReference>
<dbReference type="GO" id="GO:0016818">
    <property type="term" value="F:hydrolase activity, acting on acid anhydrides, in phosphorus-containing anhydrides"/>
    <property type="evidence" value="ECO:0007669"/>
    <property type="project" value="InterPro"/>
</dbReference>
<name>A0AA95G8F6_9GAMM</name>
<dbReference type="Pfam" id="PF08751">
    <property type="entry name" value="TrwC"/>
    <property type="match status" value="1"/>
</dbReference>
<organism evidence="5 6">
    <name type="scientific">Arsenophonus nasoniae</name>
    <name type="common">son-killer infecting Nasonia vitripennis</name>
    <dbReference type="NCBI Taxonomy" id="638"/>
    <lineage>
        <taxon>Bacteria</taxon>
        <taxon>Pseudomonadati</taxon>
        <taxon>Pseudomonadota</taxon>
        <taxon>Gammaproteobacteria</taxon>
        <taxon>Enterobacterales</taxon>
        <taxon>Morganellaceae</taxon>
        <taxon>Arsenophonus</taxon>
    </lineage>
</organism>
<dbReference type="InterPro" id="IPR014862">
    <property type="entry name" value="TrwC"/>
</dbReference>
<gene>
    <name evidence="5" type="primary">mobF</name>
    <name evidence="5" type="ORF">QE207_00715</name>
</gene>
<dbReference type="RefSeq" id="WP_280628330.1">
    <property type="nucleotide sequence ID" value="NZ_CP123492.1"/>
</dbReference>
<geneLocation type="plasmid" evidence="5 6">
    <name>paIh2</name>
</geneLocation>
<dbReference type="Gene3D" id="2.30.30.940">
    <property type="match status" value="1"/>
</dbReference>
<dbReference type="NCBIfam" id="NF041492">
    <property type="entry name" value="MobF"/>
    <property type="match status" value="1"/>
</dbReference>
<reference evidence="5" key="1">
    <citation type="submission" date="2023-04" db="EMBL/GenBank/DDBJ databases">
        <title>Genome dynamics across the evolutionary transition to endosymbiosis.</title>
        <authorList>
            <person name="Siozios S."/>
            <person name="Nadal-Jimenez P."/>
            <person name="Azagi T."/>
            <person name="Sprong H."/>
            <person name="Frost C.L."/>
            <person name="Parratt S.R."/>
            <person name="Taylor G."/>
            <person name="Brettell L."/>
            <person name="Lew K.C."/>
            <person name="Croft L."/>
            <person name="King K.C."/>
            <person name="Brockhurst M.A."/>
            <person name="Hypsa V."/>
            <person name="Novakova E."/>
            <person name="Darby A.C."/>
            <person name="Hurst G.D.D."/>
        </authorList>
    </citation>
    <scope>NUCLEOTIDE SEQUENCE</scope>
    <source>
        <strain evidence="5">AIh</strain>
        <plasmid evidence="5">paIh2</plasmid>
    </source>
</reference>
<keyword evidence="5" id="KW-0614">Plasmid</keyword>
<feature type="compositionally biased region" description="Basic and acidic residues" evidence="1">
    <location>
        <begin position="1619"/>
        <end position="1648"/>
    </location>
</feature>
<dbReference type="CDD" id="cd17933">
    <property type="entry name" value="DEXSc_RecD-like"/>
    <property type="match status" value="1"/>
</dbReference>
<dbReference type="GO" id="GO:0005524">
    <property type="term" value="F:ATP binding"/>
    <property type="evidence" value="ECO:0007669"/>
    <property type="project" value="InterPro"/>
</dbReference>
<evidence type="ECO:0000259" key="4">
    <source>
        <dbReference type="Pfam" id="PF18340"/>
    </source>
</evidence>
<dbReference type="InterPro" id="IPR027417">
    <property type="entry name" value="P-loop_NTPase"/>
</dbReference>
<dbReference type="InterPro" id="IPR050534">
    <property type="entry name" value="Coronavir_polyprotein_1ab"/>
</dbReference>
<dbReference type="PANTHER" id="PTHR43788:SF8">
    <property type="entry name" value="DNA-BINDING PROTEIN SMUBP-2"/>
    <property type="match status" value="1"/>
</dbReference>
<feature type="domain" description="DNA helicase TraI type C-terminal" evidence="2">
    <location>
        <begin position="1414"/>
        <end position="1538"/>
    </location>
</feature>
<dbReference type="Pfam" id="PF18340">
    <property type="entry name" value="TraI_2B"/>
    <property type="match status" value="1"/>
</dbReference>
<accession>A0AA95G8F6</accession>
<dbReference type="EMBL" id="CP123492">
    <property type="protein sequence ID" value="WGL93897.1"/>
    <property type="molecule type" value="Genomic_DNA"/>
</dbReference>
<evidence type="ECO:0000313" key="5">
    <source>
        <dbReference type="EMBL" id="WGL93897.1"/>
    </source>
</evidence>